<gene>
    <name evidence="2" type="ORF">O3P69_017398</name>
</gene>
<feature type="compositionally biased region" description="Basic residues" evidence="1">
    <location>
        <begin position="253"/>
        <end position="265"/>
    </location>
</feature>
<comment type="caution">
    <text evidence="2">The sequence shown here is derived from an EMBL/GenBank/DDBJ whole genome shotgun (WGS) entry which is preliminary data.</text>
</comment>
<protein>
    <submittedName>
        <fullName evidence="2">Uncharacterized protein</fullName>
    </submittedName>
</protein>
<dbReference type="AlphaFoldDB" id="A0AAW0SCU8"/>
<dbReference type="Proteomes" id="UP001487740">
    <property type="component" value="Unassembled WGS sequence"/>
</dbReference>
<feature type="compositionally biased region" description="Basic and acidic residues" evidence="1">
    <location>
        <begin position="213"/>
        <end position="227"/>
    </location>
</feature>
<keyword evidence="3" id="KW-1185">Reference proteome</keyword>
<feature type="region of interest" description="Disordered" evidence="1">
    <location>
        <begin position="192"/>
        <end position="285"/>
    </location>
</feature>
<name>A0AAW0SCU8_SCYPA</name>
<sequence>MSFTSRNNDVIAVSSASNACSVLLVLLSGEFNVPKGTVGRRACDKNKTATGSTKMLGPIRTVFNAAQEAELVTHILSMEARFFKLTTRDVRYIAFHAARRNNVDHKFNKEVFGEADYLPAHPTDIPFEGEQEEEDLDEPVAQSIMALENESDLEAVEPENSSVLVPKVARRLFKPGSSPQDIIPLPKVATTVRKKRARPQGRPLVLTPSPYKTELESETQKKKEKDFAIPQKRRGREDKKKKELAMSASNKQPNKKTTKQKKAKQVKAGPSWSQDSDSYSEDGESTECLYCNDTLGDSERRRVGLLCYLQTLGS</sequence>
<accession>A0AAW0SCU8</accession>
<organism evidence="2 3">
    <name type="scientific">Scylla paramamosain</name>
    <name type="common">Mud crab</name>
    <dbReference type="NCBI Taxonomy" id="85552"/>
    <lineage>
        <taxon>Eukaryota</taxon>
        <taxon>Metazoa</taxon>
        <taxon>Ecdysozoa</taxon>
        <taxon>Arthropoda</taxon>
        <taxon>Crustacea</taxon>
        <taxon>Multicrustacea</taxon>
        <taxon>Malacostraca</taxon>
        <taxon>Eumalacostraca</taxon>
        <taxon>Eucarida</taxon>
        <taxon>Decapoda</taxon>
        <taxon>Pleocyemata</taxon>
        <taxon>Brachyura</taxon>
        <taxon>Eubrachyura</taxon>
        <taxon>Portunoidea</taxon>
        <taxon>Portunidae</taxon>
        <taxon>Portuninae</taxon>
        <taxon>Scylla</taxon>
    </lineage>
</organism>
<proteinExistence type="predicted"/>
<feature type="compositionally biased region" description="Basic and acidic residues" evidence="1">
    <location>
        <begin position="235"/>
        <end position="244"/>
    </location>
</feature>
<reference evidence="2 3" key="1">
    <citation type="submission" date="2023-03" db="EMBL/GenBank/DDBJ databases">
        <title>High-quality genome of Scylla paramamosain provides insights in environmental adaptation.</title>
        <authorList>
            <person name="Zhang L."/>
        </authorList>
    </citation>
    <scope>NUCLEOTIDE SEQUENCE [LARGE SCALE GENOMIC DNA]</scope>
    <source>
        <strain evidence="2">LZ_2023a</strain>
        <tissue evidence="2">Muscle</tissue>
    </source>
</reference>
<evidence type="ECO:0000313" key="3">
    <source>
        <dbReference type="Proteomes" id="UP001487740"/>
    </source>
</evidence>
<dbReference type="EMBL" id="JARAKH010001318">
    <property type="protein sequence ID" value="KAK8373165.1"/>
    <property type="molecule type" value="Genomic_DNA"/>
</dbReference>
<evidence type="ECO:0000313" key="2">
    <source>
        <dbReference type="EMBL" id="KAK8373165.1"/>
    </source>
</evidence>
<evidence type="ECO:0000256" key="1">
    <source>
        <dbReference type="SAM" id="MobiDB-lite"/>
    </source>
</evidence>